<comment type="caution">
    <text evidence="1">The sequence shown here is derived from an EMBL/GenBank/DDBJ whole genome shotgun (WGS) entry which is preliminary data.</text>
</comment>
<sequence length="321" mass="38097">MTLYRQNIFSYNKAVESARKTCSTVSEMRFSTACSIFEEHTSVDGAVFRTYTPFAGLARRSLWSFLSWLSICPILPIRTLLAGWSLRSWFSIQSRFSWRSRHSRWSHITLKAWLSRFKRFIGSIFSWWSIGSFWSRLSWSTSWPFRSWFSWWPIHSGTSGRPFWSLISLWSWWTRRARWPLRAWLTWRRSNGLTRLARRPSRIARHAGCSWFSRLTGPSWWSFRAWRSWQAASFTHICLACGSIATWDRVMLQQLNAFPSLFRRLLQKGDLRSHLLSYVVHIVVYHGQCYTHRQNSNKREGNSRIGDKSIRLNTTVYVHGC</sequence>
<dbReference type="AlphaFoldDB" id="A0A0B2UXS4"/>
<protein>
    <submittedName>
        <fullName evidence="1">Uncharacterized protein</fullName>
    </submittedName>
</protein>
<dbReference type="Proteomes" id="UP000031036">
    <property type="component" value="Unassembled WGS sequence"/>
</dbReference>
<name>A0A0B2UXS4_TOXCA</name>
<reference evidence="1 2" key="1">
    <citation type="submission" date="2014-11" db="EMBL/GenBank/DDBJ databases">
        <title>Genetic blueprint of the zoonotic pathogen Toxocara canis.</title>
        <authorList>
            <person name="Zhu X.-Q."/>
            <person name="Korhonen P.K."/>
            <person name="Cai H."/>
            <person name="Young N.D."/>
            <person name="Nejsum P."/>
            <person name="von Samson-Himmelstjerna G."/>
            <person name="Boag P.R."/>
            <person name="Tan P."/>
            <person name="Li Q."/>
            <person name="Min J."/>
            <person name="Yang Y."/>
            <person name="Wang X."/>
            <person name="Fang X."/>
            <person name="Hall R.S."/>
            <person name="Hofmann A."/>
            <person name="Sternberg P.W."/>
            <person name="Jex A.R."/>
            <person name="Gasser R.B."/>
        </authorList>
    </citation>
    <scope>NUCLEOTIDE SEQUENCE [LARGE SCALE GENOMIC DNA]</scope>
    <source>
        <strain evidence="1">PN_DK_2014</strain>
    </source>
</reference>
<keyword evidence="2" id="KW-1185">Reference proteome</keyword>
<gene>
    <name evidence="1" type="ORF">Tcan_01790</name>
</gene>
<dbReference type="EMBL" id="JPKZ01002949">
    <property type="protein sequence ID" value="KHN74243.1"/>
    <property type="molecule type" value="Genomic_DNA"/>
</dbReference>
<evidence type="ECO:0000313" key="2">
    <source>
        <dbReference type="Proteomes" id="UP000031036"/>
    </source>
</evidence>
<organism evidence="1 2">
    <name type="scientific">Toxocara canis</name>
    <name type="common">Canine roundworm</name>
    <dbReference type="NCBI Taxonomy" id="6265"/>
    <lineage>
        <taxon>Eukaryota</taxon>
        <taxon>Metazoa</taxon>
        <taxon>Ecdysozoa</taxon>
        <taxon>Nematoda</taxon>
        <taxon>Chromadorea</taxon>
        <taxon>Rhabditida</taxon>
        <taxon>Spirurina</taxon>
        <taxon>Ascaridomorpha</taxon>
        <taxon>Ascaridoidea</taxon>
        <taxon>Toxocaridae</taxon>
        <taxon>Toxocara</taxon>
    </lineage>
</organism>
<accession>A0A0B2UXS4</accession>
<proteinExistence type="predicted"/>
<evidence type="ECO:0000313" key="1">
    <source>
        <dbReference type="EMBL" id="KHN74243.1"/>
    </source>
</evidence>
<feature type="non-terminal residue" evidence="1">
    <location>
        <position position="321"/>
    </location>
</feature>